<name>A0A5Q2MWC4_9FIRM</name>
<dbReference type="InterPro" id="IPR051321">
    <property type="entry name" value="PHA/PHB_synthase"/>
</dbReference>
<evidence type="ECO:0000259" key="7">
    <source>
        <dbReference type="Pfam" id="PF00561"/>
    </source>
</evidence>
<dbReference type="InterPro" id="IPR029058">
    <property type="entry name" value="AB_hydrolase_fold"/>
</dbReference>
<dbReference type="InterPro" id="IPR000073">
    <property type="entry name" value="AB_hydrolase_1"/>
</dbReference>
<dbReference type="InterPro" id="IPR010125">
    <property type="entry name" value="PHA_synth_III_C"/>
</dbReference>
<keyword evidence="4" id="KW-0583">PHB biosynthesis</keyword>
<keyword evidence="5" id="KW-0012">Acyltransferase</keyword>
<dbReference type="KEGG" id="hcv:FTV88_0565"/>
<dbReference type="Pfam" id="PF00561">
    <property type="entry name" value="Abhydrolase_1"/>
    <property type="match status" value="1"/>
</dbReference>
<sequence length="370" mass="42483">MMIDKLFEQQPTPAVMMQIAEEWNKRNQEYTRILFDGPRAKVGQTPKDLVWSLNKARLYRYRATCQEGPRVPLLMVYALINRAYILDLAPGRSLVEYLVNRGFDVYLLDWGTPGLEDREIDFGDYVCKYIPKAVRKMQRLSNSKEFSILGYCQGGTISSMYASIYPNSGLENLILMASPIDFSYHPYYSTWLRNKYFDVDRMVDTLGNIPGPMIDWGNRMLKPMQNFVSSEYALWNNSVNDRFLQNWAPMNKWLNDGPPFPGEAFRNWIKDLYQDNKLVKGELVINGHKIDLGRAKANLLAIGASEDHIALPEQVKAAVDHFGSQDKEYFEVPAGHVALTVSSRGTKVTWPKIGDWLTERSGEMVPREVK</sequence>
<evidence type="ECO:0000313" key="8">
    <source>
        <dbReference type="EMBL" id="QGG46744.1"/>
    </source>
</evidence>
<keyword evidence="9" id="KW-1185">Reference proteome</keyword>
<dbReference type="GO" id="GO:0016746">
    <property type="term" value="F:acyltransferase activity"/>
    <property type="evidence" value="ECO:0007669"/>
    <property type="project" value="UniProtKB-KW"/>
</dbReference>
<evidence type="ECO:0000256" key="1">
    <source>
        <dbReference type="ARBA" id="ARBA00004683"/>
    </source>
</evidence>
<dbReference type="SUPFAM" id="SSF53474">
    <property type="entry name" value="alpha/beta-Hydrolases"/>
    <property type="match status" value="1"/>
</dbReference>
<evidence type="ECO:0000256" key="2">
    <source>
        <dbReference type="ARBA" id="ARBA00019065"/>
    </source>
</evidence>
<gene>
    <name evidence="8" type="primary">phaC</name>
    <name evidence="8" type="ORF">FTV88_0565</name>
</gene>
<dbReference type="Gene3D" id="3.40.50.1820">
    <property type="entry name" value="alpha/beta hydrolase"/>
    <property type="match status" value="1"/>
</dbReference>
<dbReference type="Proteomes" id="UP000366051">
    <property type="component" value="Chromosome"/>
</dbReference>
<dbReference type="RefSeq" id="WP_153724259.1">
    <property type="nucleotide sequence ID" value="NZ_CP045875.1"/>
</dbReference>
<evidence type="ECO:0000256" key="3">
    <source>
        <dbReference type="ARBA" id="ARBA00022679"/>
    </source>
</evidence>
<evidence type="ECO:0000256" key="4">
    <source>
        <dbReference type="ARBA" id="ARBA00022752"/>
    </source>
</evidence>
<dbReference type="UniPathway" id="UPA00917"/>
<dbReference type="NCBIfam" id="TIGR01836">
    <property type="entry name" value="PHA_synth_III_C"/>
    <property type="match status" value="1"/>
</dbReference>
<feature type="domain" description="AB hydrolase-1" evidence="7">
    <location>
        <begin position="92"/>
        <end position="339"/>
    </location>
</feature>
<dbReference type="PANTHER" id="PTHR36837">
    <property type="entry name" value="POLY(3-HYDROXYALKANOATE) POLYMERASE SUBUNIT PHAC"/>
    <property type="match status" value="1"/>
</dbReference>
<evidence type="ECO:0000313" key="9">
    <source>
        <dbReference type="Proteomes" id="UP000366051"/>
    </source>
</evidence>
<accession>A0A5Q2MWC4</accession>
<proteinExistence type="predicted"/>
<evidence type="ECO:0000256" key="6">
    <source>
        <dbReference type="ARBA" id="ARBA00033356"/>
    </source>
</evidence>
<reference evidence="9" key="1">
    <citation type="submission" date="2019-11" db="EMBL/GenBank/DDBJ databases">
        <title>Genome sequence of Heliorestis convoluta strain HH, an alkaliphilic and minimalistic phototrophic bacterium from a soda lake in Egypt.</title>
        <authorList>
            <person name="Dewey E.D."/>
            <person name="Stokes L.M."/>
            <person name="Burchell B.M."/>
            <person name="Shaffer K.N."/>
            <person name="Huntington A.M."/>
            <person name="Baker J.M."/>
            <person name="Nadendla S."/>
            <person name="Giglio M.G."/>
            <person name="Touchman J.W."/>
            <person name="Blankenship R.E."/>
            <person name="Madigan M.T."/>
            <person name="Sattley W.M."/>
        </authorList>
    </citation>
    <scope>NUCLEOTIDE SEQUENCE [LARGE SCALE GENOMIC DNA]</scope>
    <source>
        <strain evidence="9">HH</strain>
    </source>
</reference>
<dbReference type="AlphaFoldDB" id="A0A5Q2MWC4"/>
<dbReference type="PANTHER" id="PTHR36837:SF2">
    <property type="entry name" value="POLY(3-HYDROXYALKANOATE) POLYMERASE SUBUNIT PHAC"/>
    <property type="match status" value="1"/>
</dbReference>
<evidence type="ECO:0000256" key="5">
    <source>
        <dbReference type="ARBA" id="ARBA00023315"/>
    </source>
</evidence>
<keyword evidence="3" id="KW-0808">Transferase</keyword>
<organism evidence="8 9">
    <name type="scientific">Heliorestis convoluta</name>
    <dbReference type="NCBI Taxonomy" id="356322"/>
    <lineage>
        <taxon>Bacteria</taxon>
        <taxon>Bacillati</taxon>
        <taxon>Bacillota</taxon>
        <taxon>Clostridia</taxon>
        <taxon>Eubacteriales</taxon>
        <taxon>Heliobacteriaceae</taxon>
        <taxon>Heliorestis</taxon>
    </lineage>
</organism>
<protein>
    <recommendedName>
        <fullName evidence="2">Poly(3-hydroxyalkanoate) polymerase subunit PhaC</fullName>
    </recommendedName>
    <alternativeName>
        <fullName evidence="6">PHB synthase subunit PhaC</fullName>
    </alternativeName>
</protein>
<dbReference type="EMBL" id="CP045875">
    <property type="protein sequence ID" value="QGG46744.1"/>
    <property type="molecule type" value="Genomic_DNA"/>
</dbReference>
<dbReference type="OrthoDB" id="9767934at2"/>
<comment type="pathway">
    <text evidence="1">Biopolymer metabolism; poly-(R)-3-hydroxybutanoate biosynthesis.</text>
</comment>
<dbReference type="GO" id="GO:0042619">
    <property type="term" value="P:poly-hydroxybutyrate biosynthetic process"/>
    <property type="evidence" value="ECO:0007669"/>
    <property type="project" value="UniProtKB-KW"/>
</dbReference>